<dbReference type="RefSeq" id="WP_216375567.1">
    <property type="nucleotide sequence ID" value="NZ_JAGRYT010000038.1"/>
</dbReference>
<sequence>MTWLYDVKIKSFYRNGIFMFYALYAGATGYKNDSQYECVVNKGPLPRGKYRIIGAPFTHEIAGRFTLRLHPYATNNMCGRGGFLIHGDSIAHPGEASNGCIVAAPAYRRTIWESGDKEVLVR</sequence>
<accession>A0ABS6DGJ4</accession>
<evidence type="ECO:0000313" key="3">
    <source>
        <dbReference type="Proteomes" id="UP000686327"/>
    </source>
</evidence>
<dbReference type="Proteomes" id="UP000686327">
    <property type="component" value="Unassembled WGS sequence"/>
</dbReference>
<feature type="domain" description="Tlde1" evidence="1">
    <location>
        <begin position="23"/>
        <end position="105"/>
    </location>
</feature>
<name>A0ABS6DGJ4_9ENTR</name>
<organism evidence="2 3">
    <name type="scientific">Cedecea davisae</name>
    <dbReference type="NCBI Taxonomy" id="158484"/>
    <lineage>
        <taxon>Bacteria</taxon>
        <taxon>Pseudomonadati</taxon>
        <taxon>Pseudomonadota</taxon>
        <taxon>Gammaproteobacteria</taxon>
        <taxon>Enterobacterales</taxon>
        <taxon>Enterobacteriaceae</taxon>
        <taxon>Cedecea</taxon>
    </lineage>
</organism>
<comment type="caution">
    <text evidence="2">The sequence shown here is derived from an EMBL/GenBank/DDBJ whole genome shotgun (WGS) entry which is preliminary data.</text>
</comment>
<evidence type="ECO:0000259" key="1">
    <source>
        <dbReference type="Pfam" id="PF10908"/>
    </source>
</evidence>
<keyword evidence="3" id="KW-1185">Reference proteome</keyword>
<dbReference type="EMBL" id="JAGRYU010000013">
    <property type="protein sequence ID" value="MBU4682329.1"/>
    <property type="molecule type" value="Genomic_DNA"/>
</dbReference>
<dbReference type="InterPro" id="IPR021225">
    <property type="entry name" value="Tlde1_dom"/>
</dbReference>
<protein>
    <submittedName>
        <fullName evidence="2">DUF2778 domain-containing protein</fullName>
    </submittedName>
</protein>
<evidence type="ECO:0000313" key="2">
    <source>
        <dbReference type="EMBL" id="MBU4682329.1"/>
    </source>
</evidence>
<gene>
    <name evidence="2" type="ORF">KC222_09915</name>
</gene>
<proteinExistence type="predicted"/>
<reference evidence="3" key="1">
    <citation type="submission" date="2023-07" db="EMBL/GenBank/DDBJ databases">
        <title>Cedecea davisae an AmpC producer and its therapeutic implications.</title>
        <authorList>
            <person name="Notter J."/>
        </authorList>
    </citation>
    <scope>NUCLEOTIDE SEQUENCE [LARGE SCALE GENOMIC DNA]</scope>
    <source>
        <strain evidence="3">1</strain>
    </source>
</reference>
<dbReference type="Pfam" id="PF10908">
    <property type="entry name" value="Tlde1_dom"/>
    <property type="match status" value="1"/>
</dbReference>